<keyword evidence="3" id="KW-1185">Reference proteome</keyword>
<name>A0AAJ0HTH7_9PEZI</name>
<evidence type="ECO:0000313" key="2">
    <source>
        <dbReference type="EMBL" id="KAK3362383.1"/>
    </source>
</evidence>
<evidence type="ECO:0000313" key="3">
    <source>
        <dbReference type="Proteomes" id="UP001275084"/>
    </source>
</evidence>
<accession>A0AAJ0HTH7</accession>
<protein>
    <recommendedName>
        <fullName evidence="4">Acetoacetate decarboxylase</fullName>
    </recommendedName>
</protein>
<reference evidence="2" key="2">
    <citation type="submission" date="2023-06" db="EMBL/GenBank/DDBJ databases">
        <authorList>
            <consortium name="Lawrence Berkeley National Laboratory"/>
            <person name="Haridas S."/>
            <person name="Hensen N."/>
            <person name="Bonometti L."/>
            <person name="Westerberg I."/>
            <person name="Brannstrom I.O."/>
            <person name="Guillou S."/>
            <person name="Cros-Aarteil S."/>
            <person name="Calhoun S."/>
            <person name="Kuo A."/>
            <person name="Mondo S."/>
            <person name="Pangilinan J."/>
            <person name="Riley R."/>
            <person name="Labutti K."/>
            <person name="Andreopoulos B."/>
            <person name="Lipzen A."/>
            <person name="Chen C."/>
            <person name="Yanf M."/>
            <person name="Daum C."/>
            <person name="Ng V."/>
            <person name="Clum A."/>
            <person name="Steindorff A."/>
            <person name="Ohm R."/>
            <person name="Martin F."/>
            <person name="Silar P."/>
            <person name="Natvig D."/>
            <person name="Lalanne C."/>
            <person name="Gautier V."/>
            <person name="Ament-Velasquez S.L."/>
            <person name="Kruys A."/>
            <person name="Hutchinson M.I."/>
            <person name="Powell A.J."/>
            <person name="Barry K."/>
            <person name="Miller A.N."/>
            <person name="Grigoriev I.V."/>
            <person name="Debuchy R."/>
            <person name="Gladieux P."/>
            <person name="Thoren M.H."/>
            <person name="Johannesson H."/>
        </authorList>
    </citation>
    <scope>NUCLEOTIDE SEQUENCE</scope>
    <source>
        <strain evidence="2">CBS 955.72</strain>
    </source>
</reference>
<dbReference type="InterPro" id="IPR023375">
    <property type="entry name" value="ADC_dom_sf"/>
</dbReference>
<feature type="region of interest" description="Disordered" evidence="1">
    <location>
        <begin position="1"/>
        <end position="22"/>
    </location>
</feature>
<gene>
    <name evidence="2" type="ORF">B0T25DRAFT_524180</name>
</gene>
<dbReference type="SUPFAM" id="SSF160104">
    <property type="entry name" value="Acetoacetate decarboxylase-like"/>
    <property type="match status" value="1"/>
</dbReference>
<reference evidence="2" key="1">
    <citation type="journal article" date="2023" name="Mol. Phylogenet. Evol.">
        <title>Genome-scale phylogeny and comparative genomics of the fungal order Sordariales.</title>
        <authorList>
            <person name="Hensen N."/>
            <person name="Bonometti L."/>
            <person name="Westerberg I."/>
            <person name="Brannstrom I.O."/>
            <person name="Guillou S."/>
            <person name="Cros-Aarteil S."/>
            <person name="Calhoun S."/>
            <person name="Haridas S."/>
            <person name="Kuo A."/>
            <person name="Mondo S."/>
            <person name="Pangilinan J."/>
            <person name="Riley R."/>
            <person name="LaButti K."/>
            <person name="Andreopoulos B."/>
            <person name="Lipzen A."/>
            <person name="Chen C."/>
            <person name="Yan M."/>
            <person name="Daum C."/>
            <person name="Ng V."/>
            <person name="Clum A."/>
            <person name="Steindorff A."/>
            <person name="Ohm R.A."/>
            <person name="Martin F."/>
            <person name="Silar P."/>
            <person name="Natvig D.O."/>
            <person name="Lalanne C."/>
            <person name="Gautier V."/>
            <person name="Ament-Velasquez S.L."/>
            <person name="Kruys A."/>
            <person name="Hutchinson M.I."/>
            <person name="Powell A.J."/>
            <person name="Barry K."/>
            <person name="Miller A.N."/>
            <person name="Grigoriev I.V."/>
            <person name="Debuchy R."/>
            <person name="Gladieux P."/>
            <person name="Hiltunen Thoren M."/>
            <person name="Johannesson H."/>
        </authorList>
    </citation>
    <scope>NUCLEOTIDE SEQUENCE</scope>
    <source>
        <strain evidence="2">CBS 955.72</strain>
    </source>
</reference>
<dbReference type="AlphaFoldDB" id="A0AAJ0HTH7"/>
<dbReference type="PANTHER" id="PTHR40518">
    <property type="entry name" value="ACETOACETATE DECARBOXYLASE"/>
    <property type="match status" value="1"/>
</dbReference>
<dbReference type="PANTHER" id="PTHR40518:SF1">
    <property type="entry name" value="ACETOACETATE DECARBOXYLASE"/>
    <property type="match status" value="1"/>
</dbReference>
<comment type="caution">
    <text evidence="2">The sequence shown here is derived from an EMBL/GenBank/DDBJ whole genome shotgun (WGS) entry which is preliminary data.</text>
</comment>
<dbReference type="EMBL" id="JAUIQD010000001">
    <property type="protein sequence ID" value="KAK3362383.1"/>
    <property type="molecule type" value="Genomic_DNA"/>
</dbReference>
<sequence>MAESDNMNSDRDWETFVDGPITPKPAPWETKATIYIIPFWTSGQTAKHLPPKSYSPLEGASAFASKEFGVPVGGMSTVQLLRYTDTPAGPYDELILNPGYFEHPVETDNGKKATKKSLRITRIYVSQKQTCWNGRTLWNIPKHLARFEWTDSPDGSTRVKVFPHDTHTPYDATEAKPSDTPFFQCTIKSMSYIPSFPMTSSLFKYMGIDTSLVQPPLPQGETELGELPGTERWAKLAGFVQYAPKASLAWADMSQKGEDGKAPDEYDNFFPGLSRWNVAVKLLGGGASFPAAETWETPKGAL</sequence>
<dbReference type="Proteomes" id="UP001275084">
    <property type="component" value="Unassembled WGS sequence"/>
</dbReference>
<dbReference type="Gene3D" id="2.40.400.10">
    <property type="entry name" value="Acetoacetate decarboxylase-like"/>
    <property type="match status" value="1"/>
</dbReference>
<evidence type="ECO:0008006" key="4">
    <source>
        <dbReference type="Google" id="ProtNLM"/>
    </source>
</evidence>
<organism evidence="2 3">
    <name type="scientific">Lasiosphaeria hispida</name>
    <dbReference type="NCBI Taxonomy" id="260671"/>
    <lineage>
        <taxon>Eukaryota</taxon>
        <taxon>Fungi</taxon>
        <taxon>Dikarya</taxon>
        <taxon>Ascomycota</taxon>
        <taxon>Pezizomycotina</taxon>
        <taxon>Sordariomycetes</taxon>
        <taxon>Sordariomycetidae</taxon>
        <taxon>Sordariales</taxon>
        <taxon>Lasiosphaeriaceae</taxon>
        <taxon>Lasiosphaeria</taxon>
    </lineage>
</organism>
<evidence type="ECO:0000256" key="1">
    <source>
        <dbReference type="SAM" id="MobiDB-lite"/>
    </source>
</evidence>
<proteinExistence type="predicted"/>